<protein>
    <submittedName>
        <fullName evidence="2">Uncharacterized protein</fullName>
    </submittedName>
</protein>
<accession>A0A158DVS0</accession>
<keyword evidence="3" id="KW-1185">Reference proteome</keyword>
<name>A0A158DVS0_9BURK</name>
<reference evidence="2" key="1">
    <citation type="submission" date="2016-01" db="EMBL/GenBank/DDBJ databases">
        <authorList>
            <person name="Peeters C."/>
        </authorList>
    </citation>
    <scope>NUCLEOTIDE SEQUENCE [LARGE SCALE GENOMIC DNA]</scope>
    <source>
        <strain evidence="2">LMG 29326</strain>
    </source>
</reference>
<gene>
    <name evidence="2" type="ORF">AWB83_05948</name>
</gene>
<evidence type="ECO:0000313" key="2">
    <source>
        <dbReference type="EMBL" id="SAK98695.1"/>
    </source>
</evidence>
<feature type="region of interest" description="Disordered" evidence="1">
    <location>
        <begin position="62"/>
        <end position="85"/>
    </location>
</feature>
<evidence type="ECO:0000256" key="1">
    <source>
        <dbReference type="SAM" id="MobiDB-lite"/>
    </source>
</evidence>
<dbReference type="EMBL" id="FCOB02000038">
    <property type="protein sequence ID" value="SAK98695.1"/>
    <property type="molecule type" value="Genomic_DNA"/>
</dbReference>
<proteinExistence type="predicted"/>
<organism evidence="2 3">
    <name type="scientific">Caballeronia ptereochthonis</name>
    <dbReference type="NCBI Taxonomy" id="1777144"/>
    <lineage>
        <taxon>Bacteria</taxon>
        <taxon>Pseudomonadati</taxon>
        <taxon>Pseudomonadota</taxon>
        <taxon>Betaproteobacteria</taxon>
        <taxon>Burkholderiales</taxon>
        <taxon>Burkholderiaceae</taxon>
        <taxon>Caballeronia</taxon>
    </lineage>
</organism>
<dbReference type="STRING" id="1777144.AWB83_05948"/>
<dbReference type="Proteomes" id="UP000054978">
    <property type="component" value="Unassembled WGS sequence"/>
</dbReference>
<sequence length="85" mass="9332">MLQHIDQYIERFDSIIVFQDASEIPSSDLRRLMNAANDMVDSIDARAALAKKINHPNARGMTTAVESKKGGQPHGHPPCFNAAVT</sequence>
<evidence type="ECO:0000313" key="3">
    <source>
        <dbReference type="Proteomes" id="UP000054978"/>
    </source>
</evidence>
<comment type="caution">
    <text evidence="2">The sequence shown here is derived from an EMBL/GenBank/DDBJ whole genome shotgun (WGS) entry which is preliminary data.</text>
</comment>
<dbReference type="AlphaFoldDB" id="A0A158DVS0"/>